<keyword evidence="2" id="KW-1185">Reference proteome</keyword>
<proteinExistence type="predicted"/>
<dbReference type="OrthoDB" id="7185309at2"/>
<dbReference type="AlphaFoldDB" id="A0A0P1MRN1"/>
<evidence type="ECO:0008006" key="3">
    <source>
        <dbReference type="Google" id="ProtNLM"/>
    </source>
</evidence>
<accession>A0A0P1MRN1</accession>
<dbReference type="Proteomes" id="UP000199197">
    <property type="component" value="Unassembled WGS sequence"/>
</dbReference>
<organism evidence="1 2">
    <name type="scientific">Candidatus Chryseopegocella kryptomonas</name>
    <dbReference type="NCBI Taxonomy" id="1633643"/>
    <lineage>
        <taxon>Bacteria</taxon>
        <taxon>Pseudomonadati</taxon>
        <taxon>Candidatus Kryptoniota</taxon>
        <taxon>Candidatus Chryseopegocella</taxon>
    </lineage>
</organism>
<evidence type="ECO:0000313" key="1">
    <source>
        <dbReference type="EMBL" id="CUS98280.1"/>
    </source>
</evidence>
<gene>
    <name evidence="1" type="ORF">JGI23_00451</name>
</gene>
<dbReference type="RefSeq" id="WP_092347829.1">
    <property type="nucleotide sequence ID" value="NZ_CZVW01000004.1"/>
</dbReference>
<dbReference type="EMBL" id="CZVW01000004">
    <property type="protein sequence ID" value="CUS98280.1"/>
    <property type="molecule type" value="Genomic_DNA"/>
</dbReference>
<evidence type="ECO:0000313" key="2">
    <source>
        <dbReference type="Proteomes" id="UP000199197"/>
    </source>
</evidence>
<sequence length="117" mass="13386">MIKIQFLYFSDCPNHEIARKNLMEAISKVRLNHYEIEEIEIKSEEDAQRYKFPGSPTIRVNGVDVDPNYIDSGNYALMCRVYRIGDKFHGAPTVEMIKEALEDASFYEGIKEAGGCC</sequence>
<protein>
    <recommendedName>
        <fullName evidence="3">Thioredoxin domain-containing protein</fullName>
    </recommendedName>
</protein>
<name>A0A0P1MRN1_9BACT</name>
<reference evidence="2" key="1">
    <citation type="submission" date="2015-11" db="EMBL/GenBank/DDBJ databases">
        <authorList>
            <person name="Varghese N."/>
        </authorList>
    </citation>
    <scope>NUCLEOTIDE SEQUENCE [LARGE SCALE GENOMIC DNA]</scope>
    <source>
        <strain evidence="2">JGI-23</strain>
    </source>
</reference>